<keyword evidence="5" id="KW-0175">Coiled coil</keyword>
<feature type="domain" description="B box-type" evidence="6">
    <location>
        <begin position="92"/>
        <end position="134"/>
    </location>
</feature>
<evidence type="ECO:0000313" key="8">
    <source>
        <dbReference type="Proteomes" id="UP000007110"/>
    </source>
</evidence>
<dbReference type="InterPro" id="IPR000315">
    <property type="entry name" value="Znf_B-box"/>
</dbReference>
<dbReference type="SUPFAM" id="SSF69322">
    <property type="entry name" value="Tricorn protease domain 2"/>
    <property type="match status" value="1"/>
</dbReference>
<proteinExistence type="predicted"/>
<dbReference type="Proteomes" id="UP000007110">
    <property type="component" value="Unassembled WGS sequence"/>
</dbReference>
<evidence type="ECO:0000256" key="4">
    <source>
        <dbReference type="PROSITE-ProRule" id="PRU00024"/>
    </source>
</evidence>
<dbReference type="PANTHER" id="PTHR25462:SF229">
    <property type="entry name" value="TRANSCRIPTION INTERMEDIARY FACTOR 1-BETA"/>
    <property type="match status" value="1"/>
</dbReference>
<dbReference type="OrthoDB" id="6270329at2759"/>
<dbReference type="InterPro" id="IPR017907">
    <property type="entry name" value="Znf_RING_CS"/>
</dbReference>
<keyword evidence="1" id="KW-0479">Metal-binding</keyword>
<evidence type="ECO:0000256" key="1">
    <source>
        <dbReference type="ARBA" id="ARBA00022723"/>
    </source>
</evidence>
<keyword evidence="2 4" id="KW-0863">Zinc-finger</keyword>
<keyword evidence="3" id="KW-0862">Zinc</keyword>
<evidence type="ECO:0000256" key="5">
    <source>
        <dbReference type="SAM" id="Coils"/>
    </source>
</evidence>
<dbReference type="GO" id="GO:0008270">
    <property type="term" value="F:zinc ion binding"/>
    <property type="evidence" value="ECO:0007669"/>
    <property type="project" value="UniProtKB-KW"/>
</dbReference>
<organism evidence="7 8">
    <name type="scientific">Strongylocentrotus purpuratus</name>
    <name type="common">Purple sea urchin</name>
    <dbReference type="NCBI Taxonomy" id="7668"/>
    <lineage>
        <taxon>Eukaryota</taxon>
        <taxon>Metazoa</taxon>
        <taxon>Echinodermata</taxon>
        <taxon>Eleutherozoa</taxon>
        <taxon>Echinozoa</taxon>
        <taxon>Echinoidea</taxon>
        <taxon>Euechinoidea</taxon>
        <taxon>Echinacea</taxon>
        <taxon>Camarodonta</taxon>
        <taxon>Echinidea</taxon>
        <taxon>Strongylocentrotidae</taxon>
        <taxon>Strongylocentrotus</taxon>
    </lineage>
</organism>
<dbReference type="GO" id="GO:0061630">
    <property type="term" value="F:ubiquitin protein ligase activity"/>
    <property type="evidence" value="ECO:0000318"/>
    <property type="project" value="GO_Central"/>
</dbReference>
<evidence type="ECO:0000313" key="7">
    <source>
        <dbReference type="EnsemblMetazoa" id="XP_030853391"/>
    </source>
</evidence>
<dbReference type="GeneID" id="115929156"/>
<dbReference type="PANTHER" id="PTHR25462">
    <property type="entry name" value="BONUS, ISOFORM C-RELATED"/>
    <property type="match status" value="1"/>
</dbReference>
<dbReference type="KEGG" id="spu:115929156"/>
<dbReference type="SMART" id="SM00336">
    <property type="entry name" value="BBOX"/>
    <property type="match status" value="1"/>
</dbReference>
<reference evidence="8" key="1">
    <citation type="submission" date="2015-02" db="EMBL/GenBank/DDBJ databases">
        <title>Genome sequencing for Strongylocentrotus purpuratus.</title>
        <authorList>
            <person name="Murali S."/>
            <person name="Liu Y."/>
            <person name="Vee V."/>
            <person name="English A."/>
            <person name="Wang M."/>
            <person name="Skinner E."/>
            <person name="Han Y."/>
            <person name="Muzny D.M."/>
            <person name="Worley K.C."/>
            <person name="Gibbs R.A."/>
        </authorList>
    </citation>
    <scope>NUCLEOTIDE SEQUENCE</scope>
</reference>
<feature type="coiled-coil region" evidence="5">
    <location>
        <begin position="138"/>
        <end position="195"/>
    </location>
</feature>
<dbReference type="InParanoid" id="A0A7M7T4J5"/>
<protein>
    <recommendedName>
        <fullName evidence="6">B box-type domain-containing protein</fullName>
    </recommendedName>
</protein>
<evidence type="ECO:0000259" key="6">
    <source>
        <dbReference type="PROSITE" id="PS50119"/>
    </source>
</evidence>
<keyword evidence="8" id="KW-1185">Reference proteome</keyword>
<dbReference type="SUPFAM" id="SSF57845">
    <property type="entry name" value="B-box zinc-binding domain"/>
    <property type="match status" value="1"/>
</dbReference>
<dbReference type="Gene3D" id="3.30.40.10">
    <property type="entry name" value="Zinc/RING finger domain, C3HC4 (zinc finger)"/>
    <property type="match status" value="1"/>
</dbReference>
<dbReference type="Gene3D" id="3.30.160.60">
    <property type="entry name" value="Classic Zinc Finger"/>
    <property type="match status" value="1"/>
</dbReference>
<evidence type="ECO:0000256" key="2">
    <source>
        <dbReference type="ARBA" id="ARBA00022771"/>
    </source>
</evidence>
<dbReference type="InterPro" id="IPR013083">
    <property type="entry name" value="Znf_RING/FYVE/PHD"/>
</dbReference>
<evidence type="ECO:0000256" key="3">
    <source>
        <dbReference type="ARBA" id="ARBA00022833"/>
    </source>
</evidence>
<dbReference type="Pfam" id="PF00643">
    <property type="entry name" value="zf-B_box"/>
    <property type="match status" value="1"/>
</dbReference>
<dbReference type="RefSeq" id="XP_030853391.1">
    <property type="nucleotide sequence ID" value="XM_030997531.1"/>
</dbReference>
<dbReference type="SUPFAM" id="SSF57850">
    <property type="entry name" value="RING/U-box"/>
    <property type="match status" value="1"/>
</dbReference>
<accession>A0A7M7T4J5</accession>
<name>A0A7M7T4J5_STRPU</name>
<reference evidence="7" key="2">
    <citation type="submission" date="2021-01" db="UniProtKB">
        <authorList>
            <consortium name="EnsemblMetazoa"/>
        </authorList>
    </citation>
    <scope>IDENTIFICATION</scope>
</reference>
<dbReference type="AlphaFoldDB" id="A0A7M7T4J5"/>
<sequence>MGIMRGARLLNCGHTYCQDCLEKELLRSPAPHRLLACFECRTEMALGEDGVNGLKRNFSLQTIIDKYDNMTLSQKEETSRQEATEPTPTEEKYTVKCERHTNEVAYFICETCQGTLICRVCTEGDHFKHHFVSVKGKSDNLKASLMEVIEQHQKLTAQVIGRDQSRAVDSIACNIQRLENEVKQTAAKKILALQKEKDKLIRLVQHIGQVMEERTNNMYYNEKPIDSIVEMVVRDNEYDITAGYLEAMGHLKMSLAEMKEKTSSSIMPDVAKCLSFKEEGSRSTDTKLCDLVLSNTCWKPATTYVDINAMGNILAFSCGPLGNWYVLCSSGSSGQARGEEKSVCLRQLSSDGQCKRITTLNLKAKPLDIVFTKSGQLCILGLCNNVLCLATVQRLSKTSTGMKPLQVKDLVNETLKVTANHQDQVCVPDKNGCGIWKINVNNGTGQKFSMDDFPQPVNAASCGTSIYCITAEKQIIQRQEFPSSVPTVCEHDIKSGEPVQLLVDPKTCTLLVVHQSVNTDDSNFELNIHQLGRSKPVVKALNVNWVPSVMKVDINQKGNLTILLAKEQSGMIVEYQRENLPSLHDIPGLLPQE</sequence>
<dbReference type="PROSITE" id="PS50119">
    <property type="entry name" value="ZF_BBOX"/>
    <property type="match status" value="1"/>
</dbReference>
<dbReference type="EnsemblMetazoa" id="XM_030997531">
    <property type="protein sequence ID" value="XP_030853391"/>
    <property type="gene ID" value="LOC115929156"/>
</dbReference>
<dbReference type="InterPro" id="IPR047153">
    <property type="entry name" value="TRIM45/56/19-like"/>
</dbReference>
<dbReference type="PROSITE" id="PS00518">
    <property type="entry name" value="ZF_RING_1"/>
    <property type="match status" value="1"/>
</dbReference>